<keyword evidence="1" id="KW-0175">Coiled coil</keyword>
<gene>
    <name evidence="3" type="ORF">IDM49_04390</name>
</gene>
<dbReference type="Proteomes" id="UP000516404">
    <property type="component" value="Chromosome"/>
</dbReference>
<evidence type="ECO:0000313" key="3">
    <source>
        <dbReference type="EMBL" id="QNV38508.1"/>
    </source>
</evidence>
<feature type="region of interest" description="Disordered" evidence="2">
    <location>
        <begin position="1"/>
        <end position="29"/>
    </location>
</feature>
<dbReference type="Pfam" id="PF19776">
    <property type="entry name" value="DUF6262"/>
    <property type="match status" value="1"/>
</dbReference>
<dbReference type="RefSeq" id="WP_190725161.1">
    <property type="nucleotide sequence ID" value="NZ_CP061539.1"/>
</dbReference>
<sequence length="143" mass="16248">MLNTAPDTSPEEKRADALRKAGKKRTQEAITCTEKAIRQLIKDGGAINFSSVARNAGVSTKFLHQNQELAERIRTLADQQKGKPPRRLTEARDTGDSPIIAVLKKELENEKQRTKQLRNQIEELEDANQKLLGRLMQYETYMD</sequence>
<dbReference type="GeneID" id="96623463"/>
<evidence type="ECO:0000256" key="1">
    <source>
        <dbReference type="SAM" id="Coils"/>
    </source>
</evidence>
<feature type="compositionally biased region" description="Basic and acidic residues" evidence="2">
    <location>
        <begin position="10"/>
        <end position="19"/>
    </location>
</feature>
<keyword evidence="4" id="KW-1185">Reference proteome</keyword>
<dbReference type="AlphaFoldDB" id="A0A7H2BFR2"/>
<organism evidence="3 4">
    <name type="scientific">Rothia terrae</name>
    <dbReference type="NCBI Taxonomy" id="396015"/>
    <lineage>
        <taxon>Bacteria</taxon>
        <taxon>Bacillati</taxon>
        <taxon>Actinomycetota</taxon>
        <taxon>Actinomycetes</taxon>
        <taxon>Micrococcales</taxon>
        <taxon>Micrococcaceae</taxon>
        <taxon>Rothia</taxon>
    </lineage>
</organism>
<proteinExistence type="predicted"/>
<protein>
    <recommendedName>
        <fullName evidence="5">Transposase</fullName>
    </recommendedName>
</protein>
<evidence type="ECO:0008006" key="5">
    <source>
        <dbReference type="Google" id="ProtNLM"/>
    </source>
</evidence>
<name>A0A7H2BFR2_9MICC</name>
<dbReference type="EMBL" id="CP061539">
    <property type="protein sequence ID" value="QNV38508.1"/>
    <property type="molecule type" value="Genomic_DNA"/>
</dbReference>
<reference evidence="3 4" key="1">
    <citation type="submission" date="2020-09" db="EMBL/GenBank/DDBJ databases">
        <title>Investigation of environmental microbes.</title>
        <authorList>
            <person name="Ou Y."/>
            <person name="Kang Q."/>
        </authorList>
    </citation>
    <scope>NUCLEOTIDE SEQUENCE [LARGE SCALE GENOMIC DNA]</scope>
    <source>
        <strain evidence="3 4">KJZ-14</strain>
    </source>
</reference>
<evidence type="ECO:0000256" key="2">
    <source>
        <dbReference type="SAM" id="MobiDB-lite"/>
    </source>
</evidence>
<evidence type="ECO:0000313" key="4">
    <source>
        <dbReference type="Proteomes" id="UP000516404"/>
    </source>
</evidence>
<dbReference type="InterPro" id="IPR046229">
    <property type="entry name" value="TnpC-like"/>
</dbReference>
<feature type="coiled-coil region" evidence="1">
    <location>
        <begin position="100"/>
        <end position="141"/>
    </location>
</feature>
<accession>A0A7H2BFR2</accession>
<dbReference type="KEGG" id="rter:IDM49_04390"/>